<feature type="domain" description="FecR protein" evidence="2">
    <location>
        <begin position="117"/>
        <end position="212"/>
    </location>
</feature>
<evidence type="ECO:0000259" key="2">
    <source>
        <dbReference type="Pfam" id="PF04773"/>
    </source>
</evidence>
<gene>
    <name evidence="3" type="ordered locus">Halhy_0947</name>
</gene>
<dbReference type="GO" id="GO:0016989">
    <property type="term" value="F:sigma factor antagonist activity"/>
    <property type="evidence" value="ECO:0007669"/>
    <property type="project" value="TreeGrafter"/>
</dbReference>
<sequence length="338" mass="38414">MEKMIRFLVRQWKGEEIDPQTKLHDSGGGADAAALEKDVKKIWDSAGKYKEKAFEPDVDANWQKFKNRIQSAPLEAETTPVRRLVPRYWWAAASIAAIALVSWLVFGSMGADSAAKTFATNSRQIKKVVLPDQSVVWLNSNSEISFDENFNRRNLRNVKLRGEAFFEVKPNAARPFQIETPHGLIEVLGTSFNVRGLKIETQTEVQVMHGLVALMNKEQDSKRIEVPANFVGYISADAGRLNKEIVQNTKVFASTQVWRTRKINLEQRTLAEAQEIMRRYTDKRLEFSDPRLANCIFTWTLQLDKPEASLQLLAQSGNFHLEKTTSTVFRLEGKACPK</sequence>
<dbReference type="RefSeq" id="WP_013763406.1">
    <property type="nucleotide sequence ID" value="NC_015510.1"/>
</dbReference>
<dbReference type="STRING" id="760192.Halhy_0947"/>
<keyword evidence="4" id="KW-1185">Reference proteome</keyword>
<evidence type="ECO:0000313" key="3">
    <source>
        <dbReference type="EMBL" id="AEE48848.1"/>
    </source>
</evidence>
<dbReference type="Gene3D" id="2.60.120.1440">
    <property type="match status" value="1"/>
</dbReference>
<proteinExistence type="predicted"/>
<dbReference type="Gene3D" id="3.55.50.30">
    <property type="match status" value="1"/>
</dbReference>
<keyword evidence="1" id="KW-0812">Transmembrane</keyword>
<evidence type="ECO:0000256" key="1">
    <source>
        <dbReference type="SAM" id="Phobius"/>
    </source>
</evidence>
<dbReference type="KEGG" id="hhy:Halhy_0947"/>
<dbReference type="InterPro" id="IPR012373">
    <property type="entry name" value="Ferrdict_sens_TM"/>
</dbReference>
<dbReference type="InterPro" id="IPR006860">
    <property type="entry name" value="FecR"/>
</dbReference>
<feature type="transmembrane region" description="Helical" evidence="1">
    <location>
        <begin position="88"/>
        <end position="106"/>
    </location>
</feature>
<dbReference type="Proteomes" id="UP000008461">
    <property type="component" value="Chromosome"/>
</dbReference>
<reference key="2">
    <citation type="submission" date="2011-04" db="EMBL/GenBank/DDBJ databases">
        <title>Complete sequence of chromosome of Haliscomenobacter hydrossis DSM 1100.</title>
        <authorList>
            <consortium name="US DOE Joint Genome Institute (JGI-PGF)"/>
            <person name="Lucas S."/>
            <person name="Han J."/>
            <person name="Lapidus A."/>
            <person name="Bruce D."/>
            <person name="Goodwin L."/>
            <person name="Pitluck S."/>
            <person name="Peters L."/>
            <person name="Kyrpides N."/>
            <person name="Mavromatis K."/>
            <person name="Ivanova N."/>
            <person name="Ovchinnikova G."/>
            <person name="Pagani I."/>
            <person name="Daligault H."/>
            <person name="Detter J.C."/>
            <person name="Han C."/>
            <person name="Land M."/>
            <person name="Hauser L."/>
            <person name="Markowitz V."/>
            <person name="Cheng J.-F."/>
            <person name="Hugenholtz P."/>
            <person name="Woyke T."/>
            <person name="Wu D."/>
            <person name="Verbarg S."/>
            <person name="Frueling A."/>
            <person name="Brambilla E."/>
            <person name="Klenk H.-P."/>
            <person name="Eisen J.A."/>
        </authorList>
    </citation>
    <scope>NUCLEOTIDE SEQUENCE</scope>
    <source>
        <strain>DSM 1100</strain>
    </source>
</reference>
<dbReference type="HOGENOM" id="CLU_050192_2_3_10"/>
<accession>F4L6G6</accession>
<dbReference type="Pfam" id="PF04773">
    <property type="entry name" value="FecR"/>
    <property type="match status" value="1"/>
</dbReference>
<name>F4L6G6_HALH1</name>
<evidence type="ECO:0000313" key="4">
    <source>
        <dbReference type="Proteomes" id="UP000008461"/>
    </source>
</evidence>
<dbReference type="AlphaFoldDB" id="F4L6G6"/>
<keyword evidence="1" id="KW-1133">Transmembrane helix</keyword>
<dbReference type="eggNOG" id="COG3712">
    <property type="taxonomic scope" value="Bacteria"/>
</dbReference>
<dbReference type="OrthoDB" id="1452822at2"/>
<reference evidence="3 4" key="1">
    <citation type="journal article" date="2011" name="Stand. Genomic Sci.">
        <title>Complete genome sequence of Haliscomenobacter hydrossis type strain (O).</title>
        <authorList>
            <consortium name="US DOE Joint Genome Institute (JGI-PGF)"/>
            <person name="Daligault H."/>
            <person name="Lapidus A."/>
            <person name="Zeytun A."/>
            <person name="Nolan M."/>
            <person name="Lucas S."/>
            <person name="Del Rio T.G."/>
            <person name="Tice H."/>
            <person name="Cheng J.F."/>
            <person name="Tapia R."/>
            <person name="Han C."/>
            <person name="Goodwin L."/>
            <person name="Pitluck S."/>
            <person name="Liolios K."/>
            <person name="Pagani I."/>
            <person name="Ivanova N."/>
            <person name="Huntemann M."/>
            <person name="Mavromatis K."/>
            <person name="Mikhailova N."/>
            <person name="Pati A."/>
            <person name="Chen A."/>
            <person name="Palaniappan K."/>
            <person name="Land M."/>
            <person name="Hauser L."/>
            <person name="Brambilla E.M."/>
            <person name="Rohde M."/>
            <person name="Verbarg S."/>
            <person name="Goker M."/>
            <person name="Bristow J."/>
            <person name="Eisen J.A."/>
            <person name="Markowitz V."/>
            <person name="Hugenholtz P."/>
            <person name="Kyrpides N.C."/>
            <person name="Klenk H.P."/>
            <person name="Woyke T."/>
        </authorList>
    </citation>
    <scope>NUCLEOTIDE SEQUENCE [LARGE SCALE GENOMIC DNA]</scope>
    <source>
        <strain evidence="4">ATCC 27775 / DSM 1100 / LMG 10767 / O</strain>
    </source>
</reference>
<organism evidence="3 4">
    <name type="scientific">Haliscomenobacter hydrossis (strain ATCC 27775 / DSM 1100 / LMG 10767 / O)</name>
    <dbReference type="NCBI Taxonomy" id="760192"/>
    <lineage>
        <taxon>Bacteria</taxon>
        <taxon>Pseudomonadati</taxon>
        <taxon>Bacteroidota</taxon>
        <taxon>Saprospiria</taxon>
        <taxon>Saprospirales</taxon>
        <taxon>Haliscomenobacteraceae</taxon>
        <taxon>Haliscomenobacter</taxon>
    </lineage>
</organism>
<dbReference type="EMBL" id="CP002691">
    <property type="protein sequence ID" value="AEE48848.1"/>
    <property type="molecule type" value="Genomic_DNA"/>
</dbReference>
<dbReference type="PANTHER" id="PTHR30273:SF2">
    <property type="entry name" value="PROTEIN FECR"/>
    <property type="match status" value="1"/>
</dbReference>
<keyword evidence="1" id="KW-0472">Membrane</keyword>
<dbReference type="PANTHER" id="PTHR30273">
    <property type="entry name" value="PERIPLASMIC SIGNAL SENSOR AND SIGMA FACTOR ACTIVATOR FECR-RELATED"/>
    <property type="match status" value="1"/>
</dbReference>
<protein>
    <submittedName>
        <fullName evidence="3">Anti-FecI sigma factor, FecR</fullName>
    </submittedName>
</protein>